<dbReference type="InterPro" id="IPR009045">
    <property type="entry name" value="Zn_M74/Hedgehog-like"/>
</dbReference>
<evidence type="ECO:0000256" key="3">
    <source>
        <dbReference type="ARBA" id="ARBA00022473"/>
    </source>
</evidence>
<dbReference type="SMART" id="SM00306">
    <property type="entry name" value="HintN"/>
    <property type="match status" value="1"/>
</dbReference>
<keyword evidence="10 21" id="KW-0068">Autocatalytic cleavage</keyword>
<dbReference type="GO" id="GO:0005509">
    <property type="term" value="F:calcium ion binding"/>
    <property type="evidence" value="ECO:0007669"/>
    <property type="project" value="TreeGrafter"/>
</dbReference>
<evidence type="ECO:0000256" key="13">
    <source>
        <dbReference type="ARBA" id="ARBA00022837"/>
    </source>
</evidence>
<dbReference type="InterPro" id="IPR003586">
    <property type="entry name" value="Hint_dom_C"/>
</dbReference>
<organism evidence="25 26">
    <name type="scientific">Periophthalmus magnuspinnatus</name>
    <dbReference type="NCBI Taxonomy" id="409849"/>
    <lineage>
        <taxon>Eukaryota</taxon>
        <taxon>Metazoa</taxon>
        <taxon>Chordata</taxon>
        <taxon>Craniata</taxon>
        <taxon>Vertebrata</taxon>
        <taxon>Euteleostomi</taxon>
        <taxon>Actinopterygii</taxon>
        <taxon>Neopterygii</taxon>
        <taxon>Teleostei</taxon>
        <taxon>Neoteleostei</taxon>
        <taxon>Acanthomorphata</taxon>
        <taxon>Gobiaria</taxon>
        <taxon>Gobiiformes</taxon>
        <taxon>Gobioidei</taxon>
        <taxon>Gobiidae</taxon>
        <taxon>Oxudercinae</taxon>
        <taxon>Periophthalmus</taxon>
    </lineage>
</organism>
<evidence type="ECO:0000259" key="24">
    <source>
        <dbReference type="SMART" id="SM00306"/>
    </source>
</evidence>
<sequence length="433" mass="48876">MHQSCWMPLAQLSLLALWTTTTCWVQGCGPGPGYGIRPRPRKLTAMHYKQFFPNFSENNLGASGRAEGKITRNSERFNELVCNYNPDIVFKDEENTNADRFMTKRCKDCLNRLAIAVMNQWPGVHLRVTEAWDEDGHHPPGSLHYEGRAVDITTDDRETDKYGLLAQLAVEAGFDWVHYESKYHIHCSVKADHSVAVEKGGCFPGWAQVTVAGGEQRPLSSVLPGDRVLALSATGEVIFSPVILFLHQDAWSWGTFISLETEDGQRLALTPHHLLFTAPHRDVPCTKYQVQFSSRAKVGDYVLIRKKGGQVAPSKIITVSVEKSMGVYAPLTEEGTLFVNGILASSYALVEDHRLAHWAFGPMRTFFTFNQLLWGETSITYNITDKTVNTKVLRAINTQIHSKHSTKSKREHKNSYFCDIFFYVFKQPVCFHC</sequence>
<keyword evidence="4 21" id="KW-1003">Cell membrane</keyword>
<dbReference type="Gene3D" id="2.170.16.10">
    <property type="entry name" value="Hedgehog/Intein (Hint) domain"/>
    <property type="match status" value="1"/>
</dbReference>
<feature type="binding site" evidence="20">
    <location>
        <position position="135"/>
    </location>
    <ligand>
        <name>Ca(2+)</name>
        <dbReference type="ChEBI" id="CHEBI:29108"/>
        <label>2</label>
    </ligand>
</feature>
<dbReference type="InterPro" id="IPR003587">
    <property type="entry name" value="Hint_dom_N"/>
</dbReference>
<dbReference type="PIRSF" id="PIRSF009400">
    <property type="entry name" value="Peptidase_C46"/>
    <property type="match status" value="1"/>
</dbReference>
<dbReference type="GO" id="GO:0007417">
    <property type="term" value="P:central nervous system development"/>
    <property type="evidence" value="ECO:0007669"/>
    <property type="project" value="UniProtKB-ARBA"/>
</dbReference>
<evidence type="ECO:0000256" key="19">
    <source>
        <dbReference type="ARBA" id="ARBA00048589"/>
    </source>
</evidence>
<keyword evidence="8 21" id="KW-0732">Signal</keyword>
<proteinExistence type="inferred from homology"/>
<dbReference type="GO" id="GO:0005113">
    <property type="term" value="F:patched binding"/>
    <property type="evidence" value="ECO:0007669"/>
    <property type="project" value="TreeGrafter"/>
</dbReference>
<dbReference type="FunFam" id="3.30.1380.10:FF:000001">
    <property type="entry name" value="Indian hedgehog"/>
    <property type="match status" value="1"/>
</dbReference>
<dbReference type="GO" id="GO:0005886">
    <property type="term" value="C:plasma membrane"/>
    <property type="evidence" value="ECO:0007669"/>
    <property type="project" value="UniProtKB-SubCell"/>
</dbReference>
<evidence type="ECO:0000256" key="18">
    <source>
        <dbReference type="ARBA" id="ARBA00034131"/>
    </source>
</evidence>
<evidence type="ECO:0000259" key="23">
    <source>
        <dbReference type="SMART" id="SM00305"/>
    </source>
</evidence>
<dbReference type="CDD" id="cd00081">
    <property type="entry name" value="Hint"/>
    <property type="match status" value="1"/>
</dbReference>
<dbReference type="FunFam" id="2.170.16.10:FF:000001">
    <property type="entry name" value="Indian hedgehog"/>
    <property type="match status" value="1"/>
</dbReference>
<dbReference type="STRING" id="409849.ENSPMGP00000017393"/>
<comment type="subcellular location">
    <subcellularLocation>
        <location evidence="1">Endoplasmic reticulum membrane</location>
    </subcellularLocation>
</comment>
<dbReference type="Proteomes" id="UP000261520">
    <property type="component" value="Unplaced"/>
</dbReference>
<evidence type="ECO:0000256" key="4">
    <source>
        <dbReference type="ARBA" id="ARBA00022475"/>
    </source>
</evidence>
<dbReference type="SMART" id="SM00305">
    <property type="entry name" value="HintC"/>
    <property type="match status" value="1"/>
</dbReference>
<protein>
    <recommendedName>
        <fullName evidence="21">Hedgehog protein</fullName>
    </recommendedName>
</protein>
<feature type="binding site" evidence="20">
    <location>
        <position position="93"/>
    </location>
    <ligand>
        <name>Ca(2+)</name>
        <dbReference type="ChEBI" id="CHEBI:29108"/>
        <label>1</label>
    </ligand>
</feature>
<dbReference type="GO" id="GO:0001708">
    <property type="term" value="P:cell fate specification"/>
    <property type="evidence" value="ECO:0007669"/>
    <property type="project" value="TreeGrafter"/>
</dbReference>
<keyword evidence="9 21" id="KW-0378">Hydrolase</keyword>
<keyword evidence="16" id="KW-0564">Palmitate</keyword>
<comment type="function">
    <molecule>Protein hedgehog</molecule>
    <text evidence="21">The C-terminal part of the hedgehog protein precursor displays an autoproteolysis activity that results in the cleavage of the full-length protein into two parts (N-product and C-product). In addition, the C-terminal part displays a cholesterol transferase activity that results by the covalent attachment of a cholesterol moiety to the C-terminal of the newly generated N-product.</text>
</comment>
<dbReference type="Ensembl" id="ENSPMGT00000018570.1">
    <property type="protein sequence ID" value="ENSPMGP00000017393.1"/>
    <property type="gene ID" value="ENSPMGG00000014242.1"/>
</dbReference>
<comment type="function">
    <molecule>Protein hedgehog N-product</molecule>
    <text evidence="21">The dually lipidated hedgehog protein N-product is a morphogen which is essential for a variety of patterning events during development.</text>
</comment>
<dbReference type="GO" id="GO:0042063">
    <property type="term" value="P:gliogenesis"/>
    <property type="evidence" value="ECO:0007669"/>
    <property type="project" value="UniProtKB-ARBA"/>
</dbReference>
<evidence type="ECO:0000256" key="14">
    <source>
        <dbReference type="ARBA" id="ARBA00023034"/>
    </source>
</evidence>
<dbReference type="Gene3D" id="3.30.1380.10">
    <property type="match status" value="1"/>
</dbReference>
<dbReference type="GO" id="GO:0016740">
    <property type="term" value="F:transferase activity"/>
    <property type="evidence" value="ECO:0007669"/>
    <property type="project" value="UniProtKB-KW"/>
</dbReference>
<evidence type="ECO:0000313" key="25">
    <source>
        <dbReference type="Ensembl" id="ENSPMGP00000017393.1"/>
    </source>
</evidence>
<dbReference type="GO" id="GO:0055002">
    <property type="term" value="P:striated muscle cell development"/>
    <property type="evidence" value="ECO:0007669"/>
    <property type="project" value="UniProtKB-ARBA"/>
</dbReference>
<dbReference type="InterPro" id="IPR001767">
    <property type="entry name" value="Hedgehog_Hint"/>
</dbReference>
<dbReference type="InterPro" id="IPR001657">
    <property type="entry name" value="Hedgehog"/>
</dbReference>
<dbReference type="AlphaFoldDB" id="A0A3B4AJU1"/>
<evidence type="ECO:0000256" key="1">
    <source>
        <dbReference type="ARBA" id="ARBA00004586"/>
    </source>
</evidence>
<evidence type="ECO:0000313" key="26">
    <source>
        <dbReference type="Proteomes" id="UP000261520"/>
    </source>
</evidence>
<feature type="binding site" evidence="20">
    <location>
        <position position="151"/>
    </location>
    <ligand>
        <name>Zn(2+)</name>
        <dbReference type="ChEBI" id="CHEBI:29105"/>
    </ligand>
</feature>
<feature type="binding site" evidence="20">
    <location>
        <position position="130"/>
    </location>
    <ligand>
        <name>Ca(2+)</name>
        <dbReference type="ChEBI" id="CHEBI:29108"/>
        <label>2</label>
    </ligand>
</feature>
<dbReference type="PANTHER" id="PTHR11889:SF84">
    <property type="entry name" value="HEDGEHOG PROTEIN"/>
    <property type="match status" value="1"/>
</dbReference>
<dbReference type="PRINTS" id="PR00632">
    <property type="entry name" value="SONICHHOG"/>
</dbReference>
<feature type="signal peptide" evidence="22">
    <location>
        <begin position="1"/>
        <end position="23"/>
    </location>
</feature>
<keyword evidence="12 20" id="KW-0862">Zinc</keyword>
<evidence type="ECO:0000256" key="8">
    <source>
        <dbReference type="ARBA" id="ARBA00022729"/>
    </source>
</evidence>
<dbReference type="GO" id="GO:0010468">
    <property type="term" value="P:regulation of gene expression"/>
    <property type="evidence" value="ECO:0007669"/>
    <property type="project" value="TreeGrafter"/>
</dbReference>
<feature type="binding site" evidence="20">
    <location>
        <position position="130"/>
    </location>
    <ligand>
        <name>Ca(2+)</name>
        <dbReference type="ChEBI" id="CHEBI:29108"/>
        <label>1</label>
    </ligand>
</feature>
<feature type="binding site" evidence="20">
    <location>
        <position position="94"/>
    </location>
    <ligand>
        <name>Ca(2+)</name>
        <dbReference type="ChEBI" id="CHEBI:29108"/>
        <label>2</label>
    </ligand>
</feature>
<dbReference type="Pfam" id="PF01085">
    <property type="entry name" value="HH_signal"/>
    <property type="match status" value="1"/>
</dbReference>
<dbReference type="InterPro" id="IPR000320">
    <property type="entry name" value="Hedgehog_signalling_dom"/>
</dbReference>
<evidence type="ECO:0000256" key="22">
    <source>
        <dbReference type="SAM" id="SignalP"/>
    </source>
</evidence>
<feature type="binding site" evidence="20">
    <location>
        <position position="133"/>
    </location>
    <ligand>
        <name>Ca(2+)</name>
        <dbReference type="ChEBI" id="CHEBI:29108"/>
        <label>2</label>
    </ligand>
</feature>
<feature type="binding site" evidence="20">
    <location>
        <position position="94"/>
    </location>
    <ligand>
        <name>Ca(2+)</name>
        <dbReference type="ChEBI" id="CHEBI:29108"/>
        <label>1</label>
    </ligand>
</feature>
<evidence type="ECO:0000256" key="10">
    <source>
        <dbReference type="ARBA" id="ARBA00022813"/>
    </source>
</evidence>
<dbReference type="GO" id="GO:0016539">
    <property type="term" value="P:intein-mediated protein splicing"/>
    <property type="evidence" value="ECO:0007669"/>
    <property type="project" value="InterPro"/>
</dbReference>
<dbReference type="GO" id="GO:0005789">
    <property type="term" value="C:endoplasmic reticulum membrane"/>
    <property type="evidence" value="ECO:0007669"/>
    <property type="project" value="UniProtKB-SubCell"/>
</dbReference>
<keyword evidence="5 21" id="KW-0645">Protease</keyword>
<evidence type="ECO:0000256" key="5">
    <source>
        <dbReference type="ARBA" id="ARBA00022670"/>
    </source>
</evidence>
<dbReference type="InterPro" id="IPR050387">
    <property type="entry name" value="Hedgehog_Signaling"/>
</dbReference>
<feature type="domain" description="Hint" evidence="24">
    <location>
        <begin position="200"/>
        <end position="306"/>
    </location>
</feature>
<dbReference type="PROSITE" id="PS50817">
    <property type="entry name" value="INTEIN_N_TER"/>
    <property type="match status" value="1"/>
</dbReference>
<evidence type="ECO:0000256" key="21">
    <source>
        <dbReference type="RuleBase" id="RU280812"/>
    </source>
</evidence>
<keyword evidence="6" id="KW-0808">Transferase</keyword>
<feature type="chain" id="PRO_5017407398" description="Hedgehog protein" evidence="22">
    <location>
        <begin position="24"/>
        <end position="433"/>
    </location>
</feature>
<evidence type="ECO:0000256" key="7">
    <source>
        <dbReference type="ARBA" id="ARBA00022723"/>
    </source>
</evidence>
<evidence type="ECO:0000256" key="6">
    <source>
        <dbReference type="ARBA" id="ARBA00022679"/>
    </source>
</evidence>
<dbReference type="InterPro" id="IPR006141">
    <property type="entry name" value="Intein_N"/>
</dbReference>
<dbReference type="GO" id="GO:0007267">
    <property type="term" value="P:cell-cell signaling"/>
    <property type="evidence" value="ECO:0007669"/>
    <property type="project" value="InterPro"/>
</dbReference>
<feature type="domain" description="Hint" evidence="23">
    <location>
        <begin position="308"/>
        <end position="352"/>
    </location>
</feature>
<comment type="subcellular location">
    <molecule>Sonic hedgehog protein</molecule>
    <subcellularLocation>
        <location evidence="21">Endoplasmic reticulum membrane</location>
    </subcellularLocation>
    <subcellularLocation>
        <location evidence="21">Golgi apparatus membrane</location>
    </subcellularLocation>
</comment>
<reference evidence="25" key="2">
    <citation type="submission" date="2025-09" db="UniProtKB">
        <authorList>
            <consortium name="Ensembl"/>
        </authorList>
    </citation>
    <scope>IDENTIFICATION</scope>
</reference>
<evidence type="ECO:0000256" key="9">
    <source>
        <dbReference type="ARBA" id="ARBA00022801"/>
    </source>
</evidence>
<dbReference type="GO" id="GO:0007224">
    <property type="term" value="P:smoothened signaling pathway"/>
    <property type="evidence" value="ECO:0007669"/>
    <property type="project" value="TreeGrafter"/>
</dbReference>
<accession>A0A3B4AJU1</accession>
<evidence type="ECO:0000256" key="16">
    <source>
        <dbReference type="ARBA" id="ARBA00023139"/>
    </source>
</evidence>
<comment type="similarity">
    <text evidence="2 21">Belongs to the hedgehog family.</text>
</comment>
<dbReference type="InterPro" id="IPR036844">
    <property type="entry name" value="Hint_dom_sf"/>
</dbReference>
<dbReference type="GO" id="GO:0016540">
    <property type="term" value="P:protein autoprocessing"/>
    <property type="evidence" value="ECO:0007669"/>
    <property type="project" value="InterPro"/>
</dbReference>
<feature type="binding site" evidence="20">
    <location>
        <position position="99"/>
    </location>
    <ligand>
        <name>Ca(2+)</name>
        <dbReference type="ChEBI" id="CHEBI:29108"/>
        <label>1</label>
    </ligand>
</feature>
<comment type="catalytic activity">
    <reaction evidence="19">
        <text>glycyl-L-cysteinyl-[protein] + cholesterol + H(+) = [protein]-C-terminal glycyl cholesterol ester + N-terminal L-cysteinyl-[protein]</text>
        <dbReference type="Rhea" id="RHEA:59504"/>
        <dbReference type="Rhea" id="RHEA-COMP:12707"/>
        <dbReference type="Rhea" id="RHEA-COMP:15369"/>
        <dbReference type="Rhea" id="RHEA-COMP:15374"/>
        <dbReference type="ChEBI" id="CHEBI:15378"/>
        <dbReference type="ChEBI" id="CHEBI:16113"/>
        <dbReference type="ChEBI" id="CHEBI:65250"/>
        <dbReference type="ChEBI" id="CHEBI:143135"/>
        <dbReference type="ChEBI" id="CHEBI:143140"/>
    </reaction>
    <physiologicalReaction direction="left-to-right" evidence="19">
        <dbReference type="Rhea" id="RHEA:59505"/>
    </physiologicalReaction>
</comment>
<feature type="binding site" evidence="20">
    <location>
        <position position="129"/>
    </location>
    <ligand>
        <name>Ca(2+)</name>
        <dbReference type="ChEBI" id="CHEBI:29108"/>
        <label>1</label>
    </ligand>
</feature>
<evidence type="ECO:0000256" key="11">
    <source>
        <dbReference type="ARBA" id="ARBA00022824"/>
    </source>
</evidence>
<name>A0A3B4AJU1_9GOBI</name>
<dbReference type="PANTHER" id="PTHR11889">
    <property type="entry name" value="HEDGEHOG"/>
    <property type="match status" value="1"/>
</dbReference>
<reference evidence="25" key="1">
    <citation type="submission" date="2025-08" db="UniProtKB">
        <authorList>
            <consortium name="Ensembl"/>
        </authorList>
    </citation>
    <scope>IDENTIFICATION</scope>
</reference>
<comment type="subcellular location">
    <molecule>Protein hedgehog N-product</molecule>
    <subcellularLocation>
        <location evidence="21">Cell membrane</location>
        <topology evidence="21">Lipid-anchor</topology>
    </subcellularLocation>
</comment>
<keyword evidence="26" id="KW-1185">Reference proteome</keyword>
<keyword evidence="13 20" id="KW-0106">Calcium</keyword>
<keyword evidence="7 20" id="KW-0479">Metal-binding</keyword>
<dbReference type="GO" id="GO:0000139">
    <property type="term" value="C:Golgi membrane"/>
    <property type="evidence" value="ECO:0007669"/>
    <property type="project" value="UniProtKB-SubCell"/>
</dbReference>
<evidence type="ECO:0000256" key="17">
    <source>
        <dbReference type="ARBA" id="ARBA00023288"/>
    </source>
</evidence>
<evidence type="ECO:0000256" key="20">
    <source>
        <dbReference type="PIRSR" id="PIRSR009400-2"/>
    </source>
</evidence>
<keyword evidence="3 21" id="KW-0217">Developmental protein</keyword>
<evidence type="ECO:0000256" key="2">
    <source>
        <dbReference type="ARBA" id="ARBA00010649"/>
    </source>
</evidence>
<dbReference type="SUPFAM" id="SSF51294">
    <property type="entry name" value="Hedgehog/intein (Hint) domain"/>
    <property type="match status" value="1"/>
</dbReference>
<keyword evidence="11 21" id="KW-0256">Endoplasmic reticulum</keyword>
<dbReference type="SUPFAM" id="SSF55166">
    <property type="entry name" value="Hedgehog/DD-peptidase"/>
    <property type="match status" value="1"/>
</dbReference>
<dbReference type="GO" id="GO:0005615">
    <property type="term" value="C:extracellular space"/>
    <property type="evidence" value="ECO:0007669"/>
    <property type="project" value="TreeGrafter"/>
</dbReference>
<feature type="binding site" evidence="20">
    <location>
        <position position="144"/>
    </location>
    <ligand>
        <name>Zn(2+)</name>
        <dbReference type="ChEBI" id="CHEBI:29105"/>
    </ligand>
</feature>
<keyword evidence="17" id="KW-0449">Lipoprotein</keyword>
<keyword evidence="14 21" id="KW-0333">Golgi apparatus</keyword>
<evidence type="ECO:0000256" key="15">
    <source>
        <dbReference type="ARBA" id="ARBA00023136"/>
    </source>
</evidence>
<dbReference type="GO" id="GO:0008233">
    <property type="term" value="F:peptidase activity"/>
    <property type="evidence" value="ECO:0007669"/>
    <property type="project" value="UniProtKB-UniRule"/>
</dbReference>
<keyword evidence="15 21" id="KW-0472">Membrane</keyword>
<evidence type="ECO:0000256" key="12">
    <source>
        <dbReference type="ARBA" id="ARBA00022833"/>
    </source>
</evidence>
<dbReference type="Pfam" id="PF01079">
    <property type="entry name" value="Hint"/>
    <property type="match status" value="1"/>
</dbReference>
<feature type="binding site" evidence="20">
    <location>
        <position position="186"/>
    </location>
    <ligand>
        <name>Zn(2+)</name>
        <dbReference type="ChEBI" id="CHEBI:29105"/>
    </ligand>
</feature>
<comment type="subunit">
    <text evidence="18">Multimer.</text>
</comment>